<dbReference type="InterPro" id="IPR020483">
    <property type="entry name" value="Uncharacterised_YgbA"/>
</dbReference>
<dbReference type="Pfam" id="PF11756">
    <property type="entry name" value="YgbA_NO"/>
    <property type="match status" value="1"/>
</dbReference>
<protein>
    <submittedName>
        <fullName evidence="1">Nitrous oxide-stimulated promoter</fullName>
    </submittedName>
</protein>
<evidence type="ECO:0000313" key="2">
    <source>
        <dbReference type="Proteomes" id="UP000184171"/>
    </source>
</evidence>
<dbReference type="RefSeq" id="WP_072909219.1">
    <property type="nucleotide sequence ID" value="NZ_FQZT01000010.1"/>
</dbReference>
<evidence type="ECO:0000313" key="1">
    <source>
        <dbReference type="EMBL" id="SHJ56166.1"/>
    </source>
</evidence>
<dbReference type="NCBIfam" id="NF007714">
    <property type="entry name" value="PRK10410.1-2"/>
    <property type="match status" value="1"/>
</dbReference>
<proteinExistence type="predicted"/>
<dbReference type="Proteomes" id="UP000184171">
    <property type="component" value="Unassembled WGS sequence"/>
</dbReference>
<organism evidence="1 2">
    <name type="scientific">Malonomonas rubra DSM 5091</name>
    <dbReference type="NCBI Taxonomy" id="1122189"/>
    <lineage>
        <taxon>Bacteria</taxon>
        <taxon>Pseudomonadati</taxon>
        <taxon>Thermodesulfobacteriota</taxon>
        <taxon>Desulfuromonadia</taxon>
        <taxon>Desulfuromonadales</taxon>
        <taxon>Geopsychrobacteraceae</taxon>
        <taxon>Malonomonas</taxon>
    </lineage>
</organism>
<reference evidence="1 2" key="1">
    <citation type="submission" date="2016-11" db="EMBL/GenBank/DDBJ databases">
        <authorList>
            <person name="Jaros S."/>
            <person name="Januszkiewicz K."/>
            <person name="Wedrychowicz H."/>
        </authorList>
    </citation>
    <scope>NUCLEOTIDE SEQUENCE [LARGE SCALE GENOMIC DNA]</scope>
    <source>
        <strain evidence="1 2">DSM 5091</strain>
    </source>
</reference>
<dbReference type="OrthoDB" id="5344095at2"/>
<sequence>MSDKNQQQPLTRKERKDLKVLALFTSVYCKAHHQAGRSPIENLPPELSHLSGYRCCTECTEFLLYAIERRLKCPLDEKPSCKHCTIHCYRPGHREKVREIMRFSGKALIRKGRLDLLWHYFF</sequence>
<accession>A0A1M6KB38</accession>
<name>A0A1M6KB38_MALRU</name>
<gene>
    <name evidence="1" type="ORF">SAMN02745165_02652</name>
</gene>
<dbReference type="STRING" id="1122189.SAMN02745165_02652"/>
<dbReference type="AlphaFoldDB" id="A0A1M6KB38"/>
<dbReference type="EMBL" id="FQZT01000010">
    <property type="protein sequence ID" value="SHJ56166.1"/>
    <property type="molecule type" value="Genomic_DNA"/>
</dbReference>
<keyword evidence="2" id="KW-1185">Reference proteome</keyword>